<organism evidence="1 2">
    <name type="scientific">Sphingosinicella xenopeptidilytica</name>
    <dbReference type="NCBI Taxonomy" id="364098"/>
    <lineage>
        <taxon>Bacteria</taxon>
        <taxon>Pseudomonadati</taxon>
        <taxon>Pseudomonadota</taxon>
        <taxon>Alphaproteobacteria</taxon>
        <taxon>Sphingomonadales</taxon>
        <taxon>Sphingosinicellaceae</taxon>
        <taxon>Sphingosinicella</taxon>
    </lineage>
</organism>
<evidence type="ECO:0000313" key="1">
    <source>
        <dbReference type="EMBL" id="MFD0847268.1"/>
    </source>
</evidence>
<reference evidence="2" key="1">
    <citation type="journal article" date="2019" name="Int. J. Syst. Evol. Microbiol.">
        <title>The Global Catalogue of Microorganisms (GCM) 10K type strain sequencing project: providing services to taxonomists for standard genome sequencing and annotation.</title>
        <authorList>
            <consortium name="The Broad Institute Genomics Platform"/>
            <consortium name="The Broad Institute Genome Sequencing Center for Infectious Disease"/>
            <person name="Wu L."/>
            <person name="Ma J."/>
        </authorList>
    </citation>
    <scope>NUCLEOTIDE SEQUENCE [LARGE SCALE GENOMIC DNA]</scope>
    <source>
        <strain evidence="2">CCUG 52537</strain>
    </source>
</reference>
<accession>A0ABW3BZF4</accession>
<sequence>MAGQRTQILNGLRGHLAEIGIIAARGARHSRALAEVVHTGNTSIPQEVRVARLPLAIQLDHLDVQIAVADAAIIQLTKNDPVSSQLMSTRMAEKDIDALIAAGVIAATDAPH</sequence>
<dbReference type="Proteomes" id="UP001597124">
    <property type="component" value="Unassembled WGS sequence"/>
</dbReference>
<comment type="caution">
    <text evidence="1">The sequence shown here is derived from an EMBL/GenBank/DDBJ whole genome shotgun (WGS) entry which is preliminary data.</text>
</comment>
<dbReference type="EMBL" id="JBHTIK010000002">
    <property type="protein sequence ID" value="MFD0847268.1"/>
    <property type="molecule type" value="Genomic_DNA"/>
</dbReference>
<gene>
    <name evidence="1" type="ORF">ACFQ00_02945</name>
</gene>
<evidence type="ECO:0000313" key="2">
    <source>
        <dbReference type="Proteomes" id="UP001597124"/>
    </source>
</evidence>
<name>A0ABW3BZF4_SPHXN</name>
<proteinExistence type="predicted"/>
<dbReference type="RefSeq" id="WP_381485978.1">
    <property type="nucleotide sequence ID" value="NZ_JBHTIK010000002.1"/>
</dbReference>
<keyword evidence="2" id="KW-1185">Reference proteome</keyword>
<protein>
    <submittedName>
        <fullName evidence="1">Uncharacterized protein</fullName>
    </submittedName>
</protein>